<keyword evidence="3" id="KW-1185">Reference proteome</keyword>
<evidence type="ECO:0000313" key="3">
    <source>
        <dbReference type="Proteomes" id="UP000184267"/>
    </source>
</evidence>
<feature type="compositionally biased region" description="Acidic residues" evidence="1">
    <location>
        <begin position="524"/>
        <end position="535"/>
    </location>
</feature>
<accession>A0A1M2W292</accession>
<dbReference type="EMBL" id="MNAD01000350">
    <property type="protein sequence ID" value="OJT13926.1"/>
    <property type="molecule type" value="Genomic_DNA"/>
</dbReference>
<feature type="region of interest" description="Disordered" evidence="1">
    <location>
        <begin position="298"/>
        <end position="327"/>
    </location>
</feature>
<dbReference type="Proteomes" id="UP000184267">
    <property type="component" value="Unassembled WGS sequence"/>
</dbReference>
<sequence>MPHFTLPRTHSSPAKPPPPTPGASGPAPASPPKGVKRIVSGLKRRISHTFLRGHRHHASTDALDVSHSSLDDHEPLLSLCDQPTPISISVSPHHGPSVDTLTRGVADGGLGKHVADCSDSSDATSDYSAASSFRGRGHRTASSCSGSFSYTSPGGLQDVTGDAAPLPEIAESPSSPEQTEAPAPPESSDSAALDIPATVDALALALSTPLPEDTESELGAEVEAEAETASAMSLELPAVDSVEDKRSIESLYSRLSPEYVGAPFPEEVSSEFTRERTFSLASVESLTAPLETLVLSEDVSPSAAPVDSQSDAASTHLPLPVSTSADVPLPSAELDVLEEPRQRKISMLSIESLTAPVEILVLPDDATSPRTSPDTEPETSPFDVSLSIPLPPSTPDSPSILPVESQQLPAPEDEFSSILGPQPTETAELPSAQSPAGPTAPAGGDDAPVSFSWVLEYFPTESAPSEPEESAQDELDVALGDAVLPVVERSSIPSEPLHIAPLPSSPDPTHSAPPTPPLAASDEYGSESEEDEDFEFDPHGLTMAMPMLFLPSPKVRYPAFSSLTWWLPRGMV</sequence>
<comment type="caution">
    <text evidence="2">The sequence shown here is derived from an EMBL/GenBank/DDBJ whole genome shotgun (WGS) entry which is preliminary data.</text>
</comment>
<protein>
    <submittedName>
        <fullName evidence="2">Uncharacterized protein</fullName>
    </submittedName>
</protein>
<feature type="compositionally biased region" description="Low complexity" evidence="1">
    <location>
        <begin position="117"/>
        <end position="132"/>
    </location>
</feature>
<feature type="region of interest" description="Disordered" evidence="1">
    <location>
        <begin position="115"/>
        <end position="191"/>
    </location>
</feature>
<feature type="region of interest" description="Disordered" evidence="1">
    <location>
        <begin position="494"/>
        <end position="538"/>
    </location>
</feature>
<feature type="region of interest" description="Disordered" evidence="1">
    <location>
        <begin position="364"/>
        <end position="477"/>
    </location>
</feature>
<reference evidence="2 3" key="1">
    <citation type="submission" date="2016-10" db="EMBL/GenBank/DDBJ databases">
        <title>Genome sequence of the basidiomycete white-rot fungus Trametes pubescens.</title>
        <authorList>
            <person name="Makela M.R."/>
            <person name="Granchi Z."/>
            <person name="Peng M."/>
            <person name="De Vries R.P."/>
            <person name="Grigoriev I."/>
            <person name="Riley R."/>
            <person name="Hilden K."/>
        </authorList>
    </citation>
    <scope>NUCLEOTIDE SEQUENCE [LARGE SCALE GENOMIC DNA]</scope>
    <source>
        <strain evidence="2 3">FBCC735</strain>
    </source>
</reference>
<feature type="compositionally biased region" description="Pro residues" evidence="1">
    <location>
        <begin position="503"/>
        <end position="517"/>
    </location>
</feature>
<organism evidence="2 3">
    <name type="scientific">Trametes pubescens</name>
    <name type="common">White-rot fungus</name>
    <dbReference type="NCBI Taxonomy" id="154538"/>
    <lineage>
        <taxon>Eukaryota</taxon>
        <taxon>Fungi</taxon>
        <taxon>Dikarya</taxon>
        <taxon>Basidiomycota</taxon>
        <taxon>Agaricomycotina</taxon>
        <taxon>Agaricomycetes</taxon>
        <taxon>Polyporales</taxon>
        <taxon>Polyporaceae</taxon>
        <taxon>Trametes</taxon>
    </lineage>
</organism>
<proteinExistence type="predicted"/>
<name>A0A1M2W292_TRAPU</name>
<dbReference type="OrthoDB" id="10675842at2759"/>
<feature type="compositionally biased region" description="Low complexity" evidence="1">
    <location>
        <begin position="430"/>
        <end position="448"/>
    </location>
</feature>
<feature type="compositionally biased region" description="Polar residues" evidence="1">
    <location>
        <begin position="140"/>
        <end position="154"/>
    </location>
</feature>
<dbReference type="AlphaFoldDB" id="A0A1M2W292"/>
<evidence type="ECO:0000313" key="2">
    <source>
        <dbReference type="EMBL" id="OJT13926.1"/>
    </source>
</evidence>
<feature type="region of interest" description="Disordered" evidence="1">
    <location>
        <begin position="1"/>
        <end position="41"/>
    </location>
</feature>
<gene>
    <name evidence="2" type="ORF">TRAPUB_9531</name>
</gene>
<feature type="compositionally biased region" description="Acidic residues" evidence="1">
    <location>
        <begin position="466"/>
        <end position="476"/>
    </location>
</feature>
<evidence type="ECO:0000256" key="1">
    <source>
        <dbReference type="SAM" id="MobiDB-lite"/>
    </source>
</evidence>